<gene>
    <name evidence="3" type="ORF">E4U02_11390</name>
</gene>
<dbReference type="EMBL" id="SPQB01000030">
    <property type="protein sequence ID" value="TFU32273.1"/>
    <property type="molecule type" value="Genomic_DNA"/>
</dbReference>
<feature type="signal peptide" evidence="2">
    <location>
        <begin position="1"/>
        <end position="22"/>
    </location>
</feature>
<organism evidence="3 4">
    <name type="scientific">Microbacterium paludicola</name>
    <dbReference type="NCBI Taxonomy" id="300019"/>
    <lineage>
        <taxon>Bacteria</taxon>
        <taxon>Bacillati</taxon>
        <taxon>Actinomycetota</taxon>
        <taxon>Actinomycetes</taxon>
        <taxon>Micrococcales</taxon>
        <taxon>Microbacteriaceae</taxon>
        <taxon>Microbacterium</taxon>
    </lineage>
</organism>
<dbReference type="OrthoDB" id="5047204at2"/>
<accession>A0A4Y9FUQ8</accession>
<evidence type="ECO:0000256" key="1">
    <source>
        <dbReference type="SAM" id="MobiDB-lite"/>
    </source>
</evidence>
<feature type="region of interest" description="Disordered" evidence="1">
    <location>
        <begin position="318"/>
        <end position="401"/>
    </location>
</feature>
<feature type="compositionally biased region" description="Acidic residues" evidence="1">
    <location>
        <begin position="342"/>
        <end position="352"/>
    </location>
</feature>
<proteinExistence type="predicted"/>
<evidence type="ECO:0000256" key="2">
    <source>
        <dbReference type="SAM" id="SignalP"/>
    </source>
</evidence>
<dbReference type="RefSeq" id="WP_135114960.1">
    <property type="nucleotide sequence ID" value="NZ_JADGLL010000030.1"/>
</dbReference>
<name>A0A4Y9FUQ8_9MICO</name>
<comment type="caution">
    <text evidence="3">The sequence shown here is derived from an EMBL/GenBank/DDBJ whole genome shotgun (WGS) entry which is preliminary data.</text>
</comment>
<feature type="chain" id="PRO_5039364822" evidence="2">
    <location>
        <begin position="23"/>
        <end position="414"/>
    </location>
</feature>
<evidence type="ECO:0000313" key="3">
    <source>
        <dbReference type="EMBL" id="TFU32273.1"/>
    </source>
</evidence>
<protein>
    <submittedName>
        <fullName evidence="3">Uncharacterized protein</fullName>
    </submittedName>
</protein>
<keyword evidence="2" id="KW-0732">Signal</keyword>
<dbReference type="AlphaFoldDB" id="A0A4Y9FUQ8"/>
<evidence type="ECO:0000313" key="4">
    <source>
        <dbReference type="Proteomes" id="UP000298358"/>
    </source>
</evidence>
<keyword evidence="4" id="KW-1185">Reference proteome</keyword>
<reference evidence="3 4" key="1">
    <citation type="submission" date="2019-03" db="EMBL/GenBank/DDBJ databases">
        <title>Diversity of the mouse oral microbiome.</title>
        <authorList>
            <person name="Joseph S."/>
            <person name="Aduse-Opoku J."/>
            <person name="Curtis M."/>
            <person name="Wade W."/>
            <person name="Hashim A."/>
        </authorList>
    </citation>
    <scope>NUCLEOTIDE SEQUENCE [LARGE SCALE GENOMIC DNA]</scope>
    <source>
        <strain evidence="3 4">P1012</strain>
    </source>
</reference>
<sequence>MRARIAAAVGRVVLLVAVSALAVGGAGGATGAATGAGYTGPNAVAVPYTGEKVVKPADGWRLTDCPAVIAGGAPLVTACDPGEGFTVVSPGYDPEFGSIIVPVALTNGRSSTTIDYVLSLEPPAVPEILVKTYPFPAPSGGTLLIPISDLGVECTACAKGGGLEVTSFAPVGAATILPTETHLVIRPKTSFEGPLEVTVRFGDMYGGWSQPTMITVPVSKQGDDAPLAQHVQRPLPAEGGEIELAELIHVPEGAADAEQHILCGGAIHGTVVCDASGIATYRPFEKALVDQFSFHVARGGDVVTGSVTLVAEGADVGLPERLAPAEPRTEPSPAPTPKPEPEQTEQPEDGSGEADAGSDGSGSEDESEEEKEPQEYVLLRVPTPLVPPTPPEDSGAQAGIFTPLVDLLDRVGAR</sequence>
<dbReference type="Proteomes" id="UP000298358">
    <property type="component" value="Unassembled WGS sequence"/>
</dbReference>
<feature type="compositionally biased region" description="Acidic residues" evidence="1">
    <location>
        <begin position="362"/>
        <end position="372"/>
    </location>
</feature>